<keyword evidence="1" id="KW-0472">Membrane</keyword>
<dbReference type="RefSeq" id="WP_145282297.1">
    <property type="nucleotide sequence ID" value="NZ_CP036318.1"/>
</dbReference>
<keyword evidence="1" id="KW-0812">Transmembrane</keyword>
<evidence type="ECO:0000313" key="3">
    <source>
        <dbReference type="Proteomes" id="UP000316770"/>
    </source>
</evidence>
<evidence type="ECO:0000313" key="2">
    <source>
        <dbReference type="EMBL" id="QDV54666.1"/>
    </source>
</evidence>
<evidence type="ECO:0000256" key="1">
    <source>
        <dbReference type="SAM" id="Phobius"/>
    </source>
</evidence>
<reference evidence="2 3" key="1">
    <citation type="submission" date="2019-02" db="EMBL/GenBank/DDBJ databases">
        <title>Deep-cultivation of Planctomycetes and their phenomic and genomic characterization uncovers novel biology.</title>
        <authorList>
            <person name="Wiegand S."/>
            <person name="Jogler M."/>
            <person name="Boedeker C."/>
            <person name="Pinto D."/>
            <person name="Vollmers J."/>
            <person name="Rivas-Marin E."/>
            <person name="Kohn T."/>
            <person name="Peeters S.H."/>
            <person name="Heuer A."/>
            <person name="Rast P."/>
            <person name="Oberbeckmann S."/>
            <person name="Bunk B."/>
            <person name="Jeske O."/>
            <person name="Meyerdierks A."/>
            <person name="Storesund J.E."/>
            <person name="Kallscheuer N."/>
            <person name="Luecker S."/>
            <person name="Lage O.M."/>
            <person name="Pohl T."/>
            <person name="Merkel B.J."/>
            <person name="Hornburger P."/>
            <person name="Mueller R.-W."/>
            <person name="Bruemmer F."/>
            <person name="Labrenz M."/>
            <person name="Spormann A.M."/>
            <person name="Op den Camp H."/>
            <person name="Overmann J."/>
            <person name="Amann R."/>
            <person name="Jetten M.S.M."/>
            <person name="Mascher T."/>
            <person name="Medema M.H."/>
            <person name="Devos D.P."/>
            <person name="Kaster A.-K."/>
            <person name="Ovreas L."/>
            <person name="Rohde M."/>
            <person name="Galperin M.Y."/>
            <person name="Jogler C."/>
        </authorList>
    </citation>
    <scope>NUCLEOTIDE SEQUENCE [LARGE SCALE GENOMIC DNA]</scope>
    <source>
        <strain evidence="2 3">Mal33</strain>
    </source>
</reference>
<keyword evidence="3" id="KW-1185">Reference proteome</keyword>
<sequence length="361" mass="40835">MTPTAPPKIRQPARPELMSIHSLFGRLAVLTIFISLSASELHAEDESLTQEVIQGLRKWRETISSLRIDYVYRNPNEVKAEHPDWSEVEVEGCYFVGRWIWKDDGSVYSRLSPYRNGKDVGNHMVEGANFRTNEIYQANFGVEEDGSQYLKSLSVKPMRSGSAITGNPMPLMRLWQSGRWFDDAIEAGQYVATNQPNTTLIQIKTLSTANPEVTLVDRQQQYLVQTIHHEAIGSKFSVEEYQSLENGTLFPNNGKYFAGNATPRDQVIEWEIVAIGINEQHDSGLFIPPETGQKTYIHDSTPARKYRRRDLPPSQVAAMADQIEMKDGPIRAIVPRGLQIQYMLLGLASICLVLGVWLARR</sequence>
<keyword evidence="1" id="KW-1133">Transmembrane helix</keyword>
<dbReference type="EMBL" id="CP036318">
    <property type="protein sequence ID" value="QDV54666.1"/>
    <property type="molecule type" value="Genomic_DNA"/>
</dbReference>
<dbReference type="Proteomes" id="UP000316770">
    <property type="component" value="Chromosome"/>
</dbReference>
<name>A0A518INK1_9BACT</name>
<organism evidence="2 3">
    <name type="scientific">Rosistilla oblonga</name>
    <dbReference type="NCBI Taxonomy" id="2527990"/>
    <lineage>
        <taxon>Bacteria</taxon>
        <taxon>Pseudomonadati</taxon>
        <taxon>Planctomycetota</taxon>
        <taxon>Planctomycetia</taxon>
        <taxon>Pirellulales</taxon>
        <taxon>Pirellulaceae</taxon>
        <taxon>Rosistilla</taxon>
    </lineage>
</organism>
<dbReference type="AlphaFoldDB" id="A0A518INK1"/>
<feature type="transmembrane region" description="Helical" evidence="1">
    <location>
        <begin position="340"/>
        <end position="359"/>
    </location>
</feature>
<proteinExistence type="predicted"/>
<accession>A0A518INK1</accession>
<gene>
    <name evidence="2" type="ORF">Mal33_06210</name>
</gene>
<protein>
    <submittedName>
        <fullName evidence="2">Uncharacterized protein</fullName>
    </submittedName>
</protein>